<evidence type="ECO:0000313" key="1">
    <source>
        <dbReference type="EMBL" id="CDR46328.1"/>
    </source>
</evidence>
<gene>
    <name evidence="1" type="ORF">RHTO0S_12e03114g</name>
</gene>
<organism evidence="1">
    <name type="scientific">Rhodotorula toruloides</name>
    <name type="common">Yeast</name>
    <name type="synonym">Rhodosporidium toruloides</name>
    <dbReference type="NCBI Taxonomy" id="5286"/>
    <lineage>
        <taxon>Eukaryota</taxon>
        <taxon>Fungi</taxon>
        <taxon>Dikarya</taxon>
        <taxon>Basidiomycota</taxon>
        <taxon>Pucciniomycotina</taxon>
        <taxon>Microbotryomycetes</taxon>
        <taxon>Sporidiobolales</taxon>
        <taxon>Sporidiobolaceae</taxon>
        <taxon>Rhodotorula</taxon>
    </lineage>
</organism>
<protein>
    <submittedName>
        <fullName evidence="1">RHTO0S12e03114g1_1</fullName>
    </submittedName>
</protein>
<dbReference type="SUPFAM" id="SSF52047">
    <property type="entry name" value="RNI-like"/>
    <property type="match status" value="1"/>
</dbReference>
<dbReference type="OrthoDB" id="2520703at2759"/>
<accession>A0A061B8S7</accession>
<dbReference type="EMBL" id="LK052947">
    <property type="protein sequence ID" value="CDR46328.1"/>
    <property type="molecule type" value="Genomic_DNA"/>
</dbReference>
<proteinExistence type="predicted"/>
<sequence>MSIETLPVELLEHIIEAALPPITSSDTVSARYNTLRTCCLVSQTWRSVAQPLLFDSMHLGKTSPMNHGAVLGTLRRSQKLARRVQVFKVFDMRNMTRECDDEMVAIMRELSAVEEIYLCSPGTLDLALFADIPSLQHLSIYAGRFTSSAFTTCPFPRLRTLSLCGCDWLESAKPVLAPAHLPSLCALAYLYSPTWQPDLAIFPPSLRVVSNYNLRPTHGDTSDRTLYENRFDIVMETSEEISIADSLNAPVVRHLLFTDIYAPDPVDSLAQLVARDPALRHLETVYISLANSHAAGDCAGAKAALDHLANTRSFRIIELEWEGQFLEGSLIPPTFL</sequence>
<name>A0A061B8S7_RHOTO</name>
<dbReference type="AlphaFoldDB" id="A0A061B8S7"/>
<reference evidence="1" key="1">
    <citation type="journal article" date="2014" name="Genome Announc.">
        <title>Draft genome sequence of Rhodosporidium toruloides CECT1137, an oleaginous yeast of biotechnological interest.</title>
        <authorList>
            <person name="Morin N."/>
            <person name="Calcas X."/>
            <person name="Devillers H."/>
            <person name="Durrens P."/>
            <person name="Sherman D.J."/>
            <person name="Nicaud J.-M."/>
            <person name="Neuveglise C."/>
        </authorList>
    </citation>
    <scope>NUCLEOTIDE SEQUENCE</scope>
    <source>
        <strain evidence="1">CECT1137</strain>
    </source>
</reference>